<dbReference type="PANTHER" id="PTHR45453">
    <property type="entry name" value="PHOSPHATE REGULON SENSOR PROTEIN PHOR"/>
    <property type="match status" value="1"/>
</dbReference>
<keyword evidence="11" id="KW-0732">Signal</keyword>
<dbReference type="Pfam" id="PF02518">
    <property type="entry name" value="HATPase_c"/>
    <property type="match status" value="1"/>
</dbReference>
<dbReference type="EMBL" id="JAPUBN010000011">
    <property type="protein sequence ID" value="MCZ2720969.1"/>
    <property type="molecule type" value="Genomic_DNA"/>
</dbReference>
<dbReference type="SUPFAM" id="SSF47384">
    <property type="entry name" value="Homodimeric domain of signal transducing histidine kinase"/>
    <property type="match status" value="1"/>
</dbReference>
<dbReference type="EC" id="2.7.13.3" evidence="3"/>
<feature type="transmembrane region" description="Helical" evidence="10">
    <location>
        <begin position="242"/>
        <end position="262"/>
    </location>
</feature>
<feature type="transmembrane region" description="Helical" evidence="10">
    <location>
        <begin position="299"/>
        <end position="316"/>
    </location>
</feature>
<dbReference type="InterPro" id="IPR036097">
    <property type="entry name" value="HisK_dim/P_sf"/>
</dbReference>
<evidence type="ECO:0000256" key="8">
    <source>
        <dbReference type="ARBA" id="ARBA00022989"/>
    </source>
</evidence>
<evidence type="ECO:0000256" key="7">
    <source>
        <dbReference type="ARBA" id="ARBA00022777"/>
    </source>
</evidence>
<proteinExistence type="predicted"/>
<reference evidence="13" key="1">
    <citation type="submission" date="2022-12" db="EMBL/GenBank/DDBJ databases">
        <title>Marinomonas 15G1-11 sp. nov, isolated from marine algae.</title>
        <authorList>
            <person name="Butt M."/>
            <person name="Choi D.G."/>
            <person name="Kim J.M."/>
            <person name="Lee J.K."/>
            <person name="Baek J.H."/>
            <person name="Jeon C.O."/>
        </authorList>
    </citation>
    <scope>NUCLEOTIDE SEQUENCE</scope>
    <source>
        <strain evidence="13">15G1-11</strain>
    </source>
</reference>
<dbReference type="CDD" id="cd00082">
    <property type="entry name" value="HisKA"/>
    <property type="match status" value="1"/>
</dbReference>
<dbReference type="Proteomes" id="UP001149719">
    <property type="component" value="Unassembled WGS sequence"/>
</dbReference>
<comment type="caution">
    <text evidence="13">The sequence shown here is derived from an EMBL/GenBank/DDBJ whole genome shotgun (WGS) entry which is preliminary data.</text>
</comment>
<dbReference type="InterPro" id="IPR036890">
    <property type="entry name" value="HATPase_C_sf"/>
</dbReference>
<dbReference type="PANTHER" id="PTHR45453:SF2">
    <property type="entry name" value="HISTIDINE KINASE"/>
    <property type="match status" value="1"/>
</dbReference>
<dbReference type="Gene3D" id="1.10.287.130">
    <property type="match status" value="1"/>
</dbReference>
<keyword evidence="7 13" id="KW-0418">Kinase</keyword>
<evidence type="ECO:0000256" key="3">
    <source>
        <dbReference type="ARBA" id="ARBA00012438"/>
    </source>
</evidence>
<evidence type="ECO:0000256" key="10">
    <source>
        <dbReference type="SAM" id="Phobius"/>
    </source>
</evidence>
<feature type="transmembrane region" description="Helical" evidence="10">
    <location>
        <begin position="328"/>
        <end position="350"/>
    </location>
</feature>
<dbReference type="InterPro" id="IPR003661">
    <property type="entry name" value="HisK_dim/P_dom"/>
</dbReference>
<evidence type="ECO:0000256" key="4">
    <source>
        <dbReference type="ARBA" id="ARBA00022475"/>
    </source>
</evidence>
<evidence type="ECO:0000259" key="12">
    <source>
        <dbReference type="PROSITE" id="PS50109"/>
    </source>
</evidence>
<feature type="transmembrane region" description="Helical" evidence="10">
    <location>
        <begin position="356"/>
        <end position="376"/>
    </location>
</feature>
<protein>
    <recommendedName>
        <fullName evidence="3">histidine kinase</fullName>
        <ecNumber evidence="3">2.7.13.3</ecNumber>
    </recommendedName>
</protein>
<dbReference type="InterPro" id="IPR011623">
    <property type="entry name" value="7TMR_DISM_rcpt_extracell_dom1"/>
</dbReference>
<comment type="subcellular location">
    <subcellularLocation>
        <location evidence="2">Cell membrane</location>
        <topology evidence="2">Multi-pass membrane protein</topology>
    </subcellularLocation>
</comment>
<dbReference type="InterPro" id="IPR011622">
    <property type="entry name" value="7TMR_DISM_rcpt_extracell_dom2"/>
</dbReference>
<sequence length="624" mass="71805">MLNTPFFCWLIISFASLISSSLYATFDGQNSITPRFQFYVDQSGQQVFDDIIHLPEASFEHAPDAGYVGGYNRFVHWLRFTVPASDKAGETLILRTYPTYTDTITLHMPNSVPSLYTHMLNGEQVENRDIKTDKAFIFEFTSTTEPRTFYLSTQSTNTNTIVATLYNKYGYARALRIDYLLSGLFIGLLVTLIFLNLGYTRWSIDKVFRYYLLFVISSLLVFLAINRFLFLPSEWRTLESQLPQATTLFYMWSLALLYHALFEFNKHRLQRILSYTYQLLSFIGIITLVYGVYVEYMPWFMMSTIIYLIWITYIAFMQALKRYRDSGLLFFAVVFGFTGILGTALSLVGILSGGMVLLHSYTAGTLASILVLQRIMSSRIREFEKNHMALQLEKNHIQDLVTRERQEKEKKAQFISMLSHELKTPLSVIQMGLNQPTLSTIGHRHVIQAIKDMSVVIDRCSILEKVEDKVNTRFQIIEMVEFLNVLISQTQAKERINSYFNTSQHLIESDPDWLKVIINNLLDNALKYSPDQSMIDISTHSFSNRACIKITNITELGLPNTEKMYDKYYRGKSAHSKTGSGLGLYIVKQLSLQLNASIEYQATSNLDETNIHKVTMILCLPETK</sequence>
<feature type="transmembrane region" description="Helical" evidence="10">
    <location>
        <begin position="210"/>
        <end position="230"/>
    </location>
</feature>
<keyword evidence="6 10" id="KW-0812">Transmembrane</keyword>
<keyword evidence="4" id="KW-1003">Cell membrane</keyword>
<evidence type="ECO:0000256" key="11">
    <source>
        <dbReference type="SAM" id="SignalP"/>
    </source>
</evidence>
<feature type="transmembrane region" description="Helical" evidence="10">
    <location>
        <begin position="274"/>
        <end position="293"/>
    </location>
</feature>
<evidence type="ECO:0000313" key="14">
    <source>
        <dbReference type="Proteomes" id="UP001149719"/>
    </source>
</evidence>
<evidence type="ECO:0000256" key="2">
    <source>
        <dbReference type="ARBA" id="ARBA00004651"/>
    </source>
</evidence>
<dbReference type="InterPro" id="IPR003594">
    <property type="entry name" value="HATPase_dom"/>
</dbReference>
<name>A0ABT4JRI6_9GAMM</name>
<feature type="domain" description="Histidine kinase" evidence="12">
    <location>
        <begin position="417"/>
        <end position="624"/>
    </location>
</feature>
<feature type="chain" id="PRO_5045879151" description="histidine kinase" evidence="11">
    <location>
        <begin position="25"/>
        <end position="624"/>
    </location>
</feature>
<dbReference type="Pfam" id="PF07696">
    <property type="entry name" value="7TMR-DISMED2"/>
    <property type="match status" value="1"/>
</dbReference>
<evidence type="ECO:0000256" key="1">
    <source>
        <dbReference type="ARBA" id="ARBA00000085"/>
    </source>
</evidence>
<keyword evidence="14" id="KW-1185">Reference proteome</keyword>
<keyword evidence="8 10" id="KW-1133">Transmembrane helix</keyword>
<gene>
    <name evidence="13" type="ORF">O1D97_04730</name>
</gene>
<dbReference type="GO" id="GO:0016301">
    <property type="term" value="F:kinase activity"/>
    <property type="evidence" value="ECO:0007669"/>
    <property type="project" value="UniProtKB-KW"/>
</dbReference>
<dbReference type="PROSITE" id="PS50109">
    <property type="entry name" value="HIS_KIN"/>
    <property type="match status" value="1"/>
</dbReference>
<dbReference type="InterPro" id="IPR050351">
    <property type="entry name" value="BphY/WalK/GraS-like"/>
</dbReference>
<dbReference type="SMART" id="SM00387">
    <property type="entry name" value="HATPase_c"/>
    <property type="match status" value="1"/>
</dbReference>
<dbReference type="SUPFAM" id="SSF55874">
    <property type="entry name" value="ATPase domain of HSP90 chaperone/DNA topoisomerase II/histidine kinase"/>
    <property type="match status" value="1"/>
</dbReference>
<evidence type="ECO:0000256" key="5">
    <source>
        <dbReference type="ARBA" id="ARBA00022679"/>
    </source>
</evidence>
<accession>A0ABT4JRI6</accession>
<evidence type="ECO:0000256" key="6">
    <source>
        <dbReference type="ARBA" id="ARBA00022692"/>
    </source>
</evidence>
<evidence type="ECO:0000256" key="9">
    <source>
        <dbReference type="ARBA" id="ARBA00023136"/>
    </source>
</evidence>
<feature type="transmembrane region" description="Helical" evidence="10">
    <location>
        <begin position="179"/>
        <end position="198"/>
    </location>
</feature>
<dbReference type="Gene3D" id="3.30.565.10">
    <property type="entry name" value="Histidine kinase-like ATPase, C-terminal domain"/>
    <property type="match status" value="1"/>
</dbReference>
<feature type="signal peptide" evidence="11">
    <location>
        <begin position="1"/>
        <end position="24"/>
    </location>
</feature>
<dbReference type="Gene3D" id="2.60.40.2380">
    <property type="match status" value="1"/>
</dbReference>
<dbReference type="InterPro" id="IPR005467">
    <property type="entry name" value="His_kinase_dom"/>
</dbReference>
<dbReference type="Pfam" id="PF07695">
    <property type="entry name" value="7TMR-DISM_7TM"/>
    <property type="match status" value="1"/>
</dbReference>
<comment type="catalytic activity">
    <reaction evidence="1">
        <text>ATP + protein L-histidine = ADP + protein N-phospho-L-histidine.</text>
        <dbReference type="EC" id="2.7.13.3"/>
    </reaction>
</comment>
<dbReference type="RefSeq" id="WP_269123278.1">
    <property type="nucleotide sequence ID" value="NZ_JAPUBN010000011.1"/>
</dbReference>
<keyword evidence="5" id="KW-0808">Transferase</keyword>
<keyword evidence="9 10" id="KW-0472">Membrane</keyword>
<evidence type="ECO:0000313" key="13">
    <source>
        <dbReference type="EMBL" id="MCZ2720969.1"/>
    </source>
</evidence>
<organism evidence="13 14">
    <name type="scientific">Marinomonas phaeophyticola</name>
    <dbReference type="NCBI Taxonomy" id="3004091"/>
    <lineage>
        <taxon>Bacteria</taxon>
        <taxon>Pseudomonadati</taxon>
        <taxon>Pseudomonadota</taxon>
        <taxon>Gammaproteobacteria</taxon>
        <taxon>Oceanospirillales</taxon>
        <taxon>Oceanospirillaceae</taxon>
        <taxon>Marinomonas</taxon>
    </lineage>
</organism>